<dbReference type="GO" id="GO:2000344">
    <property type="term" value="P:positive regulation of acrosome reaction"/>
    <property type="evidence" value="ECO:0007669"/>
    <property type="project" value="TreeGrafter"/>
</dbReference>
<dbReference type="Gene3D" id="2.60.40.4100">
    <property type="entry name" value="Zona pellucida, ZP-C domain"/>
    <property type="match status" value="1"/>
</dbReference>
<sequence>MALQVFVSSCVATLEPEMNSDPRYVFIENGCLVDSELPGSRSHFFSRIDDDKLHLTIDAFKFYNEEQGQLYITCHLTAVAKNGADAPNKACSFVNDRWRSADGNDYLCGACQSHDQPSSPGKFGPRGFALPEEPDLSWSKRTNTVWGQDARVGPMIILPAEELPAVHEVTRPSRYGSQWRSVIKVDGKGPGSHSTSDEVTVQTFDEAQTKDVRSGSDLEEKSSPEDVKSKALDGNGTAAFNVIPTAQFTVDVTQ</sequence>
<evidence type="ECO:0000313" key="4">
    <source>
        <dbReference type="Ensembl" id="ENSGACP00000016319.1"/>
    </source>
</evidence>
<feature type="region of interest" description="Disordered" evidence="2">
    <location>
        <begin position="207"/>
        <end position="236"/>
    </location>
</feature>
<dbReference type="OMA" id="VHEVTRP"/>
<keyword evidence="1" id="KW-1015">Disulfide bond</keyword>
<organism evidence="4">
    <name type="scientific">Gasterosteus aculeatus</name>
    <name type="common">Three-spined stickleback</name>
    <dbReference type="NCBI Taxonomy" id="69293"/>
    <lineage>
        <taxon>Eukaryota</taxon>
        <taxon>Metazoa</taxon>
        <taxon>Chordata</taxon>
        <taxon>Craniata</taxon>
        <taxon>Vertebrata</taxon>
        <taxon>Euteleostomi</taxon>
        <taxon>Actinopterygii</taxon>
        <taxon>Neopterygii</taxon>
        <taxon>Teleostei</taxon>
        <taxon>Neoteleostei</taxon>
        <taxon>Acanthomorphata</taxon>
        <taxon>Eupercaria</taxon>
        <taxon>Perciformes</taxon>
        <taxon>Cottioidei</taxon>
        <taxon>Gasterosteales</taxon>
        <taxon>Gasterosteidae</taxon>
        <taxon>Gasterosteus</taxon>
    </lineage>
</organism>
<dbReference type="InterPro" id="IPR001507">
    <property type="entry name" value="ZP_dom"/>
</dbReference>
<dbReference type="GO" id="GO:0007339">
    <property type="term" value="P:binding of sperm to zona pellucida"/>
    <property type="evidence" value="ECO:0007669"/>
    <property type="project" value="TreeGrafter"/>
</dbReference>
<dbReference type="GO" id="GO:0035803">
    <property type="term" value="P:egg coat formation"/>
    <property type="evidence" value="ECO:0007669"/>
    <property type="project" value="TreeGrafter"/>
</dbReference>
<name>G3PFE5_GASAC</name>
<dbReference type="Ensembl" id="ENSGACT00000016351.1">
    <property type="protein sequence ID" value="ENSGACP00000016319.1"/>
    <property type="gene ID" value="ENSGACG00000012347.1"/>
</dbReference>
<dbReference type="Pfam" id="PF00100">
    <property type="entry name" value="Zona_pellucida"/>
    <property type="match status" value="1"/>
</dbReference>
<dbReference type="InterPro" id="IPR055355">
    <property type="entry name" value="ZP-C"/>
</dbReference>
<proteinExistence type="predicted"/>
<dbReference type="STRING" id="69293.ENSGACP00000016319"/>
<dbReference type="AlphaFoldDB" id="G3PFE5"/>
<dbReference type="InterPro" id="IPR042235">
    <property type="entry name" value="ZP-C_dom"/>
</dbReference>
<dbReference type="Bgee" id="ENSGACG00000012347">
    <property type="expression patterns" value="Expressed in mesonephros"/>
</dbReference>
<evidence type="ECO:0000259" key="3">
    <source>
        <dbReference type="PROSITE" id="PS51034"/>
    </source>
</evidence>
<dbReference type="FunFam" id="2.60.40.4100:FF:000002">
    <property type="entry name" value="Zona pellucida sperm-binding protein 3"/>
    <property type="match status" value="1"/>
</dbReference>
<dbReference type="InParanoid" id="G3PFE5"/>
<evidence type="ECO:0000256" key="2">
    <source>
        <dbReference type="SAM" id="MobiDB-lite"/>
    </source>
</evidence>
<dbReference type="GO" id="GO:0032190">
    <property type="term" value="F:acrosin binding"/>
    <property type="evidence" value="ECO:0007669"/>
    <property type="project" value="TreeGrafter"/>
</dbReference>
<dbReference type="PROSITE" id="PS51034">
    <property type="entry name" value="ZP_2"/>
    <property type="match status" value="1"/>
</dbReference>
<feature type="domain" description="ZP" evidence="3">
    <location>
        <begin position="1"/>
        <end position="98"/>
    </location>
</feature>
<dbReference type="PANTHER" id="PTHR11576:SF2">
    <property type="entry name" value="ZONA PELLUCIDA SPERM-BINDING PROTEIN 3"/>
    <property type="match status" value="1"/>
</dbReference>
<accession>G3PFE5</accession>
<dbReference type="PANTHER" id="PTHR11576">
    <property type="entry name" value="ZONA PELLUCIDA SPERM-BINDING PROTEIN 3"/>
    <property type="match status" value="1"/>
</dbReference>
<reference evidence="4" key="2">
    <citation type="submission" date="2024-04" db="UniProtKB">
        <authorList>
            <consortium name="Ensembl"/>
        </authorList>
    </citation>
    <scope>IDENTIFICATION</scope>
</reference>
<dbReference type="GO" id="GO:0031012">
    <property type="term" value="C:extracellular matrix"/>
    <property type="evidence" value="ECO:0007669"/>
    <property type="project" value="TreeGrafter"/>
</dbReference>
<reference evidence="4" key="1">
    <citation type="submission" date="2006-01" db="EMBL/GenBank/DDBJ databases">
        <authorList>
            <person name="Lindblad-Toh K."/>
            <person name="Mauceli E."/>
            <person name="Grabherr M."/>
            <person name="Chang J.L."/>
            <person name="Lander E.S."/>
        </authorList>
    </citation>
    <scope>NUCLEOTIDE SEQUENCE [LARGE SCALE GENOMIC DNA]</scope>
</reference>
<dbReference type="eggNOG" id="ENOG502QSZF">
    <property type="taxonomic scope" value="Eukaryota"/>
</dbReference>
<evidence type="ECO:0000256" key="1">
    <source>
        <dbReference type="ARBA" id="ARBA00023157"/>
    </source>
</evidence>
<feature type="compositionally biased region" description="Basic and acidic residues" evidence="2">
    <location>
        <begin position="207"/>
        <end position="231"/>
    </location>
</feature>
<protein>
    <recommendedName>
        <fullName evidence="3">ZP domain-containing protein</fullName>
    </recommendedName>
</protein>